<feature type="domain" description="Luciferase-like" evidence="1">
    <location>
        <begin position="12"/>
        <end position="313"/>
    </location>
</feature>
<accession>A7NQZ6</accession>
<dbReference type="HOGENOM" id="CLU_027853_5_1_0"/>
<evidence type="ECO:0000313" key="2">
    <source>
        <dbReference type="EMBL" id="ABU59992.1"/>
    </source>
</evidence>
<dbReference type="AlphaFoldDB" id="A7NQZ6"/>
<evidence type="ECO:0000259" key="1">
    <source>
        <dbReference type="Pfam" id="PF00296"/>
    </source>
</evidence>
<dbReference type="EMBL" id="CP000804">
    <property type="protein sequence ID" value="ABU59992.1"/>
    <property type="molecule type" value="Genomic_DNA"/>
</dbReference>
<dbReference type="GO" id="GO:0016705">
    <property type="term" value="F:oxidoreductase activity, acting on paired donors, with incorporation or reduction of molecular oxygen"/>
    <property type="evidence" value="ECO:0007669"/>
    <property type="project" value="InterPro"/>
</dbReference>
<organism evidence="2 3">
    <name type="scientific">Roseiflexus castenholzii (strain DSM 13941 / HLO8)</name>
    <dbReference type="NCBI Taxonomy" id="383372"/>
    <lineage>
        <taxon>Bacteria</taxon>
        <taxon>Bacillati</taxon>
        <taxon>Chloroflexota</taxon>
        <taxon>Chloroflexia</taxon>
        <taxon>Chloroflexales</taxon>
        <taxon>Roseiflexineae</taxon>
        <taxon>Roseiflexaceae</taxon>
        <taxon>Roseiflexus</taxon>
    </lineage>
</organism>
<evidence type="ECO:0000313" key="3">
    <source>
        <dbReference type="Proteomes" id="UP000000263"/>
    </source>
</evidence>
<dbReference type="OrthoDB" id="3284378at2"/>
<dbReference type="STRING" id="383372.Rcas_3959"/>
<dbReference type="PANTHER" id="PTHR43244:SF2">
    <property type="entry name" value="CONSERVED HYPOTHETICAL ALANINE AND PROLINE-RICH PROTEIN"/>
    <property type="match status" value="1"/>
</dbReference>
<dbReference type="NCBIfam" id="TIGR03617">
    <property type="entry name" value="F420_MSMEG_2256"/>
    <property type="match status" value="1"/>
</dbReference>
<sequence length="342" mass="37624">MKLDATLVVDARRLNEAGKIARAAEAVGFAALWTPETQHNPFLPLTLAADHTAEIHLGTAVAIAFARSPMVMAQIAWDLQAFSGGRFILGLGTQVKAHIERRFGMTWDPPVPKLRDYIQALRAIWQAFQTGAKLDYRGQFYNHTLMSPFFNPGPIADPHIPVYIAGVNEGLARLAGELCDGFHVHPFHSVKYINEIVRPQVAAGAAKAGRDPSQVNLTSSVFLITGPDEASMEGSRAFVREQIAFYASTPTYRVVLACHGWEDVGEQLSRLAAARRWSEMGALITDDMLDVFAVTAPLDRIGKALRERYDGVLDRVGSYLPYTPGPLDDAWRQAVRDVSRGE</sequence>
<dbReference type="SUPFAM" id="SSF51679">
    <property type="entry name" value="Bacterial luciferase-like"/>
    <property type="match status" value="1"/>
</dbReference>
<dbReference type="RefSeq" id="WP_012122415.1">
    <property type="nucleotide sequence ID" value="NC_009767.1"/>
</dbReference>
<proteinExistence type="predicted"/>
<dbReference type="Pfam" id="PF00296">
    <property type="entry name" value="Bac_luciferase"/>
    <property type="match status" value="1"/>
</dbReference>
<protein>
    <submittedName>
        <fullName evidence="2">Luciferase family protein</fullName>
    </submittedName>
</protein>
<dbReference type="InterPro" id="IPR050564">
    <property type="entry name" value="F420-G6PD/mer"/>
</dbReference>
<dbReference type="InterPro" id="IPR019919">
    <property type="entry name" value="Lucif-like_OxRdtase_MSMEG_2256"/>
</dbReference>
<dbReference type="CDD" id="cd01097">
    <property type="entry name" value="Tetrahydromethanopterin_reductase"/>
    <property type="match status" value="1"/>
</dbReference>
<dbReference type="InterPro" id="IPR011251">
    <property type="entry name" value="Luciferase-like_dom"/>
</dbReference>
<dbReference type="KEGG" id="rca:Rcas_3959"/>
<reference evidence="2 3" key="1">
    <citation type="submission" date="2007-08" db="EMBL/GenBank/DDBJ databases">
        <title>Complete sequence of Roseiflexus castenholzii DSM 13941.</title>
        <authorList>
            <consortium name="US DOE Joint Genome Institute"/>
            <person name="Copeland A."/>
            <person name="Lucas S."/>
            <person name="Lapidus A."/>
            <person name="Barry K."/>
            <person name="Glavina del Rio T."/>
            <person name="Dalin E."/>
            <person name="Tice H."/>
            <person name="Pitluck S."/>
            <person name="Thompson L.S."/>
            <person name="Brettin T."/>
            <person name="Bruce D."/>
            <person name="Detter J.C."/>
            <person name="Han C."/>
            <person name="Tapia R."/>
            <person name="Schmutz J."/>
            <person name="Larimer F."/>
            <person name="Land M."/>
            <person name="Hauser L."/>
            <person name="Kyrpides N."/>
            <person name="Mikhailova N."/>
            <person name="Bryant D.A."/>
            <person name="Hanada S."/>
            <person name="Tsukatani Y."/>
            <person name="Richardson P."/>
        </authorList>
    </citation>
    <scope>NUCLEOTIDE SEQUENCE [LARGE SCALE GENOMIC DNA]</scope>
    <source>
        <strain evidence="3">DSM 13941 / HLO8</strain>
    </source>
</reference>
<dbReference type="InterPro" id="IPR036661">
    <property type="entry name" value="Luciferase-like_sf"/>
</dbReference>
<dbReference type="Gene3D" id="3.20.20.30">
    <property type="entry name" value="Luciferase-like domain"/>
    <property type="match status" value="1"/>
</dbReference>
<dbReference type="eggNOG" id="COG2141">
    <property type="taxonomic scope" value="Bacteria"/>
</dbReference>
<dbReference type="Proteomes" id="UP000000263">
    <property type="component" value="Chromosome"/>
</dbReference>
<dbReference type="PANTHER" id="PTHR43244">
    <property type="match status" value="1"/>
</dbReference>
<keyword evidence="3" id="KW-1185">Reference proteome</keyword>
<name>A7NQZ6_ROSCS</name>
<gene>
    <name evidence="2" type="ordered locus">Rcas_3959</name>
</gene>